<dbReference type="SMART" id="SM00717">
    <property type="entry name" value="SANT"/>
    <property type="match status" value="2"/>
</dbReference>
<feature type="domain" description="HTH myb-type" evidence="9">
    <location>
        <begin position="92"/>
        <end position="147"/>
    </location>
</feature>
<dbReference type="AlphaFoldDB" id="A0A804KKF5"/>
<dbReference type="EnsemblPlants" id="Ma09_t16980.1">
    <property type="protein sequence ID" value="Ma09_p16980.1"/>
    <property type="gene ID" value="Ma09_g16980"/>
</dbReference>
<dbReference type="SUPFAM" id="SSF46689">
    <property type="entry name" value="Homeodomain-like"/>
    <property type="match status" value="1"/>
</dbReference>
<keyword evidence="11" id="KW-1185">Reference proteome</keyword>
<dbReference type="Pfam" id="PF13921">
    <property type="entry name" value="Myb_DNA-bind_6"/>
    <property type="match status" value="1"/>
</dbReference>
<feature type="region of interest" description="Disordered" evidence="7">
    <location>
        <begin position="196"/>
        <end position="221"/>
    </location>
</feature>
<evidence type="ECO:0000259" key="9">
    <source>
        <dbReference type="PROSITE" id="PS51294"/>
    </source>
</evidence>
<evidence type="ECO:0000313" key="10">
    <source>
        <dbReference type="EnsemblPlants" id="Ma09_p16980.1"/>
    </source>
</evidence>
<dbReference type="Gene3D" id="1.10.10.60">
    <property type="entry name" value="Homeodomain-like"/>
    <property type="match status" value="2"/>
</dbReference>
<comment type="subcellular location">
    <subcellularLocation>
        <location evidence="1">Nucleus</location>
    </subcellularLocation>
</comment>
<keyword evidence="6" id="KW-0539">Nucleus</keyword>
<dbReference type="PROSITE" id="PS50090">
    <property type="entry name" value="MYB_LIKE"/>
    <property type="match status" value="2"/>
</dbReference>
<reference evidence="10" key="1">
    <citation type="submission" date="2021-05" db="UniProtKB">
        <authorList>
            <consortium name="EnsemblPlants"/>
        </authorList>
    </citation>
    <scope>IDENTIFICATION</scope>
    <source>
        <strain evidence="10">subsp. malaccensis</strain>
    </source>
</reference>
<evidence type="ECO:0000256" key="4">
    <source>
        <dbReference type="ARBA" id="ARBA00023125"/>
    </source>
</evidence>
<dbReference type="GO" id="GO:0005634">
    <property type="term" value="C:nucleus"/>
    <property type="evidence" value="ECO:0007669"/>
    <property type="project" value="UniProtKB-SubCell"/>
</dbReference>
<dbReference type="PROSITE" id="PS51294">
    <property type="entry name" value="HTH_MYB"/>
    <property type="match status" value="2"/>
</dbReference>
<evidence type="ECO:0000313" key="11">
    <source>
        <dbReference type="Proteomes" id="UP000012960"/>
    </source>
</evidence>
<evidence type="ECO:0000256" key="7">
    <source>
        <dbReference type="SAM" id="MobiDB-lite"/>
    </source>
</evidence>
<evidence type="ECO:0000256" key="5">
    <source>
        <dbReference type="ARBA" id="ARBA00023163"/>
    </source>
</evidence>
<feature type="region of interest" description="Disordered" evidence="7">
    <location>
        <begin position="17"/>
        <end position="92"/>
    </location>
</feature>
<evidence type="ECO:0000256" key="6">
    <source>
        <dbReference type="ARBA" id="ARBA00023242"/>
    </source>
</evidence>
<feature type="compositionally biased region" description="Pro residues" evidence="7">
    <location>
        <begin position="25"/>
        <end position="34"/>
    </location>
</feature>
<feature type="domain" description="HTH myb-type" evidence="9">
    <location>
        <begin position="148"/>
        <end position="198"/>
    </location>
</feature>
<feature type="domain" description="Myb-like" evidence="8">
    <location>
        <begin position="97"/>
        <end position="143"/>
    </location>
</feature>
<dbReference type="InterPro" id="IPR017930">
    <property type="entry name" value="Myb_dom"/>
</dbReference>
<evidence type="ECO:0000256" key="3">
    <source>
        <dbReference type="ARBA" id="ARBA00023015"/>
    </source>
</evidence>
<dbReference type="FunFam" id="1.10.10.60:FF:000060">
    <property type="entry name" value="MYB transcription factor"/>
    <property type="match status" value="1"/>
</dbReference>
<feature type="domain" description="Myb-like" evidence="8">
    <location>
        <begin position="144"/>
        <end position="194"/>
    </location>
</feature>
<dbReference type="PANTHER" id="PTHR45614:SF259">
    <property type="entry name" value="MYB DOMAIN PROTEIN 89-RELATED"/>
    <property type="match status" value="1"/>
</dbReference>
<protein>
    <submittedName>
        <fullName evidence="10">Uncharacterized protein</fullName>
    </submittedName>
</protein>
<keyword evidence="2" id="KW-0677">Repeat</keyword>
<dbReference type="InterPro" id="IPR050560">
    <property type="entry name" value="MYB_TF"/>
</dbReference>
<keyword evidence="4" id="KW-0238">DNA-binding</keyword>
<organism evidence="10 11">
    <name type="scientific">Musa acuminata subsp. malaccensis</name>
    <name type="common">Wild banana</name>
    <name type="synonym">Musa malaccensis</name>
    <dbReference type="NCBI Taxonomy" id="214687"/>
    <lineage>
        <taxon>Eukaryota</taxon>
        <taxon>Viridiplantae</taxon>
        <taxon>Streptophyta</taxon>
        <taxon>Embryophyta</taxon>
        <taxon>Tracheophyta</taxon>
        <taxon>Spermatophyta</taxon>
        <taxon>Magnoliopsida</taxon>
        <taxon>Liliopsida</taxon>
        <taxon>Zingiberales</taxon>
        <taxon>Musaceae</taxon>
        <taxon>Musa</taxon>
    </lineage>
</organism>
<keyword evidence="5" id="KW-0804">Transcription</keyword>
<name>A0A804KKF5_MUSAM</name>
<dbReference type="CDD" id="cd00167">
    <property type="entry name" value="SANT"/>
    <property type="match status" value="2"/>
</dbReference>
<keyword evidence="3" id="KW-0805">Transcription regulation</keyword>
<evidence type="ECO:0000256" key="2">
    <source>
        <dbReference type="ARBA" id="ARBA00022737"/>
    </source>
</evidence>
<accession>A0A804KKF5</accession>
<dbReference type="GO" id="GO:0003677">
    <property type="term" value="F:DNA binding"/>
    <property type="evidence" value="ECO:0007669"/>
    <property type="project" value="UniProtKB-KW"/>
</dbReference>
<evidence type="ECO:0000259" key="8">
    <source>
        <dbReference type="PROSITE" id="PS50090"/>
    </source>
</evidence>
<proteinExistence type="predicted"/>
<sequence>MCDLGLKEEEMALNQLKPTADKGFFPPPPPPPPFLKALSSPSGERECMSVEQGWRLQGLKSWQEHHKGEETNDHGEEDEGGSGATDESVEQHKLCARGHWRPAEDAKLKELVSQYGPQNWNLIAENLQGRSGKSCRLRWFNQLDPRINRRAFSEEEEERLLAARRLYGNKWALIARLFPGRTDNGVKNHWHVIMARTKREQSNGHRRRKPPTPSSLSSPPTEALLKRVEANSSSYLSCSGESTITITSTKDESASTCTTELSLNSFTTMVAANSLNRHSPPHRAHLHDPVIVSIIFLCRIW</sequence>
<evidence type="ECO:0000256" key="1">
    <source>
        <dbReference type="ARBA" id="ARBA00004123"/>
    </source>
</evidence>
<feature type="compositionally biased region" description="Basic and acidic residues" evidence="7">
    <location>
        <begin position="62"/>
        <end position="74"/>
    </location>
</feature>
<dbReference type="InterPro" id="IPR001005">
    <property type="entry name" value="SANT/Myb"/>
</dbReference>
<dbReference type="InterPro" id="IPR009057">
    <property type="entry name" value="Homeodomain-like_sf"/>
</dbReference>
<dbReference type="Proteomes" id="UP000012960">
    <property type="component" value="Unplaced"/>
</dbReference>
<dbReference type="PANTHER" id="PTHR45614">
    <property type="entry name" value="MYB PROTEIN-RELATED"/>
    <property type="match status" value="1"/>
</dbReference>
<dbReference type="Gramene" id="Ma09_t16980.1">
    <property type="protein sequence ID" value="Ma09_p16980.1"/>
    <property type="gene ID" value="Ma09_g16980"/>
</dbReference>